<keyword evidence="2" id="KW-1185">Reference proteome</keyword>
<reference evidence="1 2" key="1">
    <citation type="submission" date="2018-02" db="EMBL/GenBank/DDBJ databases">
        <title>Draft genome of wild Prunus yedoensis var. nudiflora.</title>
        <authorList>
            <person name="Baek S."/>
            <person name="Kim J.-H."/>
            <person name="Choi K."/>
            <person name="Kim G.-B."/>
            <person name="Cho A."/>
            <person name="Jang H."/>
            <person name="Shin C.-H."/>
            <person name="Yu H.-J."/>
            <person name="Mun J.-H."/>
        </authorList>
    </citation>
    <scope>NUCLEOTIDE SEQUENCE [LARGE SCALE GENOMIC DNA]</scope>
    <source>
        <strain evidence="2">cv. Jeju island</strain>
        <tissue evidence="1">Leaf</tissue>
    </source>
</reference>
<sequence length="110" mass="12155">MPSGDMRPLKVPVSKNMLDSHLKGKLFRKVRRMVTLIIVDGQFPQGRGLTSPQYTIAIRLSPDPSLPSESLSHQQSARLLLSGINCHGAGERGPSWILFSPSKADCREYP</sequence>
<name>A0A314YSJ5_PRUYE</name>
<dbReference type="AlphaFoldDB" id="A0A314YSJ5"/>
<accession>A0A314YSJ5</accession>
<dbReference type="EMBL" id="PJQY01000794">
    <property type="protein sequence ID" value="PQQ07891.1"/>
    <property type="molecule type" value="Genomic_DNA"/>
</dbReference>
<organism evidence="1 2">
    <name type="scientific">Prunus yedoensis var. nudiflora</name>
    <dbReference type="NCBI Taxonomy" id="2094558"/>
    <lineage>
        <taxon>Eukaryota</taxon>
        <taxon>Viridiplantae</taxon>
        <taxon>Streptophyta</taxon>
        <taxon>Embryophyta</taxon>
        <taxon>Tracheophyta</taxon>
        <taxon>Spermatophyta</taxon>
        <taxon>Magnoliopsida</taxon>
        <taxon>eudicotyledons</taxon>
        <taxon>Gunneridae</taxon>
        <taxon>Pentapetalae</taxon>
        <taxon>rosids</taxon>
        <taxon>fabids</taxon>
        <taxon>Rosales</taxon>
        <taxon>Rosaceae</taxon>
        <taxon>Amygdaloideae</taxon>
        <taxon>Amygdaleae</taxon>
        <taxon>Prunus</taxon>
    </lineage>
</organism>
<comment type="caution">
    <text evidence="1">The sequence shown here is derived from an EMBL/GenBank/DDBJ whole genome shotgun (WGS) entry which is preliminary data.</text>
</comment>
<protein>
    <submittedName>
        <fullName evidence="1">Uncharacterized protein</fullName>
    </submittedName>
</protein>
<proteinExistence type="predicted"/>
<dbReference type="OrthoDB" id="428159at2759"/>
<evidence type="ECO:0000313" key="1">
    <source>
        <dbReference type="EMBL" id="PQQ07891.1"/>
    </source>
</evidence>
<evidence type="ECO:0000313" key="2">
    <source>
        <dbReference type="Proteomes" id="UP000250321"/>
    </source>
</evidence>
<dbReference type="Proteomes" id="UP000250321">
    <property type="component" value="Unassembled WGS sequence"/>
</dbReference>
<gene>
    <name evidence="1" type="ORF">Pyn_00514</name>
</gene>